<keyword evidence="2" id="KW-1185">Reference proteome</keyword>
<dbReference type="AlphaFoldDB" id="A0A397UD41"/>
<reference evidence="1 2" key="1">
    <citation type="submission" date="2018-06" db="EMBL/GenBank/DDBJ databases">
        <title>Comparative genomics reveals the genomic features of Rhizophagus irregularis, R. cerebriforme, R. diaphanum and Gigaspora rosea, and their symbiotic lifestyle signature.</title>
        <authorList>
            <person name="Morin E."/>
            <person name="San Clemente H."/>
            <person name="Chen E.C.H."/>
            <person name="De La Providencia I."/>
            <person name="Hainaut M."/>
            <person name="Kuo A."/>
            <person name="Kohler A."/>
            <person name="Murat C."/>
            <person name="Tang N."/>
            <person name="Roy S."/>
            <person name="Loubradou J."/>
            <person name="Henrissat B."/>
            <person name="Grigoriev I.V."/>
            <person name="Corradi N."/>
            <person name="Roux C."/>
            <person name="Martin F.M."/>
        </authorList>
    </citation>
    <scope>NUCLEOTIDE SEQUENCE [LARGE SCALE GENOMIC DNA]</scope>
    <source>
        <strain evidence="1 2">DAOM 194757</strain>
    </source>
</reference>
<proteinExistence type="predicted"/>
<sequence length="392" mass="44606">MDLKAPNSKFSSTITKYQSEVIELSNTDDELIPANSSEIMSYNNEDINSVASDSLESEIVVLNSSLKNNIINSSFETNNESDLYNLPTFAQFGQNLSVDQIEYFLEFQEYPKTSSTGVASVYNVSGWKPDDAKKAFGIANLQYSYRNPGTIQSIKKCLFLGSQLYKKIFDANESSINTITLNTFGQAYNTPCLYINPVTNIQCNSKPVLREHKKIDNTISTIRKFIGNGINREKRKIINKGNCPIKFYHILLDNLTECPFIVMISTGVHNHPPPPPVKTPQNIMENLQKIINNEYDLDLTARPMVKMYLQGKPLSSIHPSLNNQSRLNYLIEKISDLNIHLDKILLQKNLPDPYIRMARFFDNGQYLVLCTQKEQTKFFAQSLYAKIDMAFK</sequence>
<name>A0A397UD41_9GLOM</name>
<accession>A0A397UD41</accession>
<evidence type="ECO:0000313" key="2">
    <source>
        <dbReference type="Proteomes" id="UP000266673"/>
    </source>
</evidence>
<evidence type="ECO:0000313" key="1">
    <source>
        <dbReference type="EMBL" id="RIB07531.1"/>
    </source>
</evidence>
<dbReference type="Proteomes" id="UP000266673">
    <property type="component" value="Unassembled WGS sequence"/>
</dbReference>
<dbReference type="EMBL" id="QKWP01001639">
    <property type="protein sequence ID" value="RIB07531.1"/>
    <property type="molecule type" value="Genomic_DNA"/>
</dbReference>
<comment type="caution">
    <text evidence="1">The sequence shown here is derived from an EMBL/GenBank/DDBJ whole genome shotgun (WGS) entry which is preliminary data.</text>
</comment>
<dbReference type="OrthoDB" id="2402156at2759"/>
<organism evidence="1 2">
    <name type="scientific">Gigaspora rosea</name>
    <dbReference type="NCBI Taxonomy" id="44941"/>
    <lineage>
        <taxon>Eukaryota</taxon>
        <taxon>Fungi</taxon>
        <taxon>Fungi incertae sedis</taxon>
        <taxon>Mucoromycota</taxon>
        <taxon>Glomeromycotina</taxon>
        <taxon>Glomeromycetes</taxon>
        <taxon>Diversisporales</taxon>
        <taxon>Gigasporaceae</taxon>
        <taxon>Gigaspora</taxon>
    </lineage>
</organism>
<protein>
    <submittedName>
        <fullName evidence="1">Uncharacterized protein</fullName>
    </submittedName>
</protein>
<gene>
    <name evidence="1" type="ORF">C2G38_2214135</name>
</gene>